<dbReference type="Proteomes" id="UP001296104">
    <property type="component" value="Unassembled WGS sequence"/>
</dbReference>
<dbReference type="AlphaFoldDB" id="A0AAI8Z4K3"/>
<dbReference type="Gene3D" id="3.40.50.1820">
    <property type="entry name" value="alpha/beta hydrolase"/>
    <property type="match status" value="1"/>
</dbReference>
<evidence type="ECO:0000259" key="2">
    <source>
        <dbReference type="Pfam" id="PF07859"/>
    </source>
</evidence>
<feature type="domain" description="Alpha/beta hydrolase fold-3" evidence="2">
    <location>
        <begin position="86"/>
        <end position="295"/>
    </location>
</feature>
<dbReference type="EMBL" id="CAVMBE010000062">
    <property type="protein sequence ID" value="CAK4032337.1"/>
    <property type="molecule type" value="Genomic_DNA"/>
</dbReference>
<name>A0AAI8Z4K3_9PEZI</name>
<sequence>MPFTLDPAIGAALAAQMGPDPPPPLAVGDVQGRRRQLDLFFSGVVNQLPDPQDVSTQDFTTQAEDGHTLTLRWFTKTGTQPPGSAVLYAHGGGMIALGLKHYDQIIKRYVSRTGVPFLLVDYRLAPEVQAPIPVTDTYTGLRYLHSHASDLGIQPSRIAIMGDSAGGGITASLAHYIKLRGGGPPVAKQILIYPMLDDRNTAPDPLLSPFLTWTTADNATGWTALLGARIGADDVNVLEAAGRMTAAEARGLPPAYIDVGGLDLFRDESIEYARTLGKGGVSVELHVIPNAPHAFEGFAPEAEISRFVMDMREKVIKSI</sequence>
<evidence type="ECO:0000256" key="1">
    <source>
        <dbReference type="ARBA" id="ARBA00022801"/>
    </source>
</evidence>
<keyword evidence="4" id="KW-1185">Reference proteome</keyword>
<dbReference type="InterPro" id="IPR029058">
    <property type="entry name" value="AB_hydrolase_fold"/>
</dbReference>
<proteinExistence type="predicted"/>
<dbReference type="InterPro" id="IPR050300">
    <property type="entry name" value="GDXG_lipolytic_enzyme"/>
</dbReference>
<keyword evidence="1 3" id="KW-0378">Hydrolase</keyword>
<dbReference type="Pfam" id="PF07859">
    <property type="entry name" value="Abhydrolase_3"/>
    <property type="match status" value="1"/>
</dbReference>
<protein>
    <submittedName>
        <fullName evidence="3">Alpha beta hydrolase</fullName>
    </submittedName>
</protein>
<dbReference type="PANTHER" id="PTHR48081">
    <property type="entry name" value="AB HYDROLASE SUPERFAMILY PROTEIN C4A8.06C"/>
    <property type="match status" value="1"/>
</dbReference>
<accession>A0AAI8Z4K3</accession>
<gene>
    <name evidence="3" type="ORF">LECACI_7A007495</name>
</gene>
<dbReference type="GO" id="GO:0016787">
    <property type="term" value="F:hydrolase activity"/>
    <property type="evidence" value="ECO:0007669"/>
    <property type="project" value="UniProtKB-KW"/>
</dbReference>
<dbReference type="PANTHER" id="PTHR48081:SF8">
    <property type="entry name" value="ALPHA_BETA HYDROLASE FOLD-3 DOMAIN-CONTAINING PROTEIN-RELATED"/>
    <property type="match status" value="1"/>
</dbReference>
<evidence type="ECO:0000313" key="4">
    <source>
        <dbReference type="Proteomes" id="UP001296104"/>
    </source>
</evidence>
<dbReference type="InterPro" id="IPR013094">
    <property type="entry name" value="AB_hydrolase_3"/>
</dbReference>
<organism evidence="3 4">
    <name type="scientific">Lecanosticta acicola</name>
    <dbReference type="NCBI Taxonomy" id="111012"/>
    <lineage>
        <taxon>Eukaryota</taxon>
        <taxon>Fungi</taxon>
        <taxon>Dikarya</taxon>
        <taxon>Ascomycota</taxon>
        <taxon>Pezizomycotina</taxon>
        <taxon>Dothideomycetes</taxon>
        <taxon>Dothideomycetidae</taxon>
        <taxon>Mycosphaerellales</taxon>
        <taxon>Mycosphaerellaceae</taxon>
        <taxon>Lecanosticta</taxon>
    </lineage>
</organism>
<evidence type="ECO:0000313" key="3">
    <source>
        <dbReference type="EMBL" id="CAK4032337.1"/>
    </source>
</evidence>
<comment type="caution">
    <text evidence="3">The sequence shown here is derived from an EMBL/GenBank/DDBJ whole genome shotgun (WGS) entry which is preliminary data.</text>
</comment>
<reference evidence="3" key="1">
    <citation type="submission" date="2023-11" db="EMBL/GenBank/DDBJ databases">
        <authorList>
            <person name="Alioto T."/>
            <person name="Alioto T."/>
            <person name="Gomez Garrido J."/>
        </authorList>
    </citation>
    <scope>NUCLEOTIDE SEQUENCE</scope>
</reference>
<dbReference type="SUPFAM" id="SSF53474">
    <property type="entry name" value="alpha/beta-Hydrolases"/>
    <property type="match status" value="1"/>
</dbReference>